<dbReference type="Pfam" id="PF03734">
    <property type="entry name" value="YkuD"/>
    <property type="match status" value="1"/>
</dbReference>
<dbReference type="Pfam" id="PF20142">
    <property type="entry name" value="Scaffold"/>
    <property type="match status" value="1"/>
</dbReference>
<keyword evidence="9" id="KW-0732">Signal</keyword>
<keyword evidence="3" id="KW-0808">Transferase</keyword>
<accession>A0A1A7BD74</accession>
<dbReference type="InterPro" id="IPR005490">
    <property type="entry name" value="LD_TPept_cat_dom"/>
</dbReference>
<evidence type="ECO:0000256" key="1">
    <source>
        <dbReference type="ARBA" id="ARBA00004752"/>
    </source>
</evidence>
<evidence type="ECO:0000256" key="6">
    <source>
        <dbReference type="ARBA" id="ARBA00023316"/>
    </source>
</evidence>
<keyword evidence="12" id="KW-1185">Reference proteome</keyword>
<evidence type="ECO:0000256" key="8">
    <source>
        <dbReference type="SAM" id="MobiDB-lite"/>
    </source>
</evidence>
<keyword evidence="6 7" id="KW-0961">Cell wall biogenesis/degradation</keyword>
<dbReference type="PANTHER" id="PTHR41533:SF2">
    <property type="entry name" value="BLR7131 PROTEIN"/>
    <property type="match status" value="1"/>
</dbReference>
<dbReference type="PATRIC" id="fig|1300349.4.peg.2396"/>
<evidence type="ECO:0000256" key="3">
    <source>
        <dbReference type="ARBA" id="ARBA00022679"/>
    </source>
</evidence>
<feature type="chain" id="PRO_5008354888" description="L,D-TPase catalytic domain-containing protein" evidence="9">
    <location>
        <begin position="23"/>
        <end position="404"/>
    </location>
</feature>
<feature type="active site" description="Proton donor/acceptor" evidence="7">
    <location>
        <position position="282"/>
    </location>
</feature>
<dbReference type="Proteomes" id="UP000092484">
    <property type="component" value="Unassembled WGS sequence"/>
</dbReference>
<feature type="compositionally biased region" description="Gly residues" evidence="8">
    <location>
        <begin position="395"/>
        <end position="404"/>
    </location>
</feature>
<evidence type="ECO:0000259" key="10">
    <source>
        <dbReference type="PROSITE" id="PS52029"/>
    </source>
</evidence>
<keyword evidence="4 7" id="KW-0133">Cell shape</keyword>
<dbReference type="GO" id="GO:0004180">
    <property type="term" value="F:carboxypeptidase activity"/>
    <property type="evidence" value="ECO:0007669"/>
    <property type="project" value="UniProtKB-ARBA"/>
</dbReference>
<dbReference type="RefSeq" id="WP_068865322.1">
    <property type="nucleotide sequence ID" value="NZ_LZYB01000006.1"/>
</dbReference>
<comment type="similarity">
    <text evidence="2">Belongs to the YkuD family.</text>
</comment>
<evidence type="ECO:0000256" key="5">
    <source>
        <dbReference type="ARBA" id="ARBA00022984"/>
    </source>
</evidence>
<dbReference type="CDD" id="cd16913">
    <property type="entry name" value="YkuD_like"/>
    <property type="match status" value="1"/>
</dbReference>
<dbReference type="STRING" id="1300349.I603_2406"/>
<dbReference type="AlphaFoldDB" id="A0A1A7BD74"/>
<reference evidence="11 12" key="1">
    <citation type="submission" date="2016-06" db="EMBL/GenBank/DDBJ databases">
        <title>Genome sequence of Porphyrobacter dokdonensis DSW-74.</title>
        <authorList>
            <person name="Kim J.F."/>
            <person name="Song J.Y."/>
        </authorList>
    </citation>
    <scope>NUCLEOTIDE SEQUENCE [LARGE SCALE GENOMIC DNA]</scope>
    <source>
        <strain evidence="11 12">DSW-74</strain>
    </source>
</reference>
<dbReference type="GO" id="GO:0009252">
    <property type="term" value="P:peptidoglycan biosynthetic process"/>
    <property type="evidence" value="ECO:0007669"/>
    <property type="project" value="UniProtKB-UniPathway"/>
</dbReference>
<dbReference type="InterPro" id="IPR052905">
    <property type="entry name" value="LD-transpeptidase_YkuD-like"/>
</dbReference>
<gene>
    <name evidence="11" type="ORF">I603_2406</name>
</gene>
<evidence type="ECO:0000313" key="11">
    <source>
        <dbReference type="EMBL" id="OBV10444.1"/>
    </source>
</evidence>
<evidence type="ECO:0000256" key="4">
    <source>
        <dbReference type="ARBA" id="ARBA00022960"/>
    </source>
</evidence>
<feature type="signal peptide" evidence="9">
    <location>
        <begin position="1"/>
        <end position="22"/>
    </location>
</feature>
<feature type="region of interest" description="Disordered" evidence="8">
    <location>
        <begin position="385"/>
        <end position="404"/>
    </location>
</feature>
<comment type="caution">
    <text evidence="11">The sequence shown here is derived from an EMBL/GenBank/DDBJ whole genome shotgun (WGS) entry which is preliminary data.</text>
</comment>
<evidence type="ECO:0000313" key="12">
    <source>
        <dbReference type="Proteomes" id="UP000092484"/>
    </source>
</evidence>
<dbReference type="SUPFAM" id="SSF141523">
    <property type="entry name" value="L,D-transpeptidase catalytic domain-like"/>
    <property type="match status" value="1"/>
</dbReference>
<dbReference type="GO" id="GO:0016740">
    <property type="term" value="F:transferase activity"/>
    <property type="evidence" value="ECO:0007669"/>
    <property type="project" value="UniProtKB-KW"/>
</dbReference>
<evidence type="ECO:0000256" key="2">
    <source>
        <dbReference type="ARBA" id="ARBA00005992"/>
    </source>
</evidence>
<feature type="active site" description="Nucleophile" evidence="7">
    <location>
        <position position="301"/>
    </location>
</feature>
<dbReference type="InterPro" id="IPR038063">
    <property type="entry name" value="Transpep_catalytic_dom"/>
</dbReference>
<proteinExistence type="inferred from homology"/>
<name>A0A1A7BD74_9SPHN</name>
<protein>
    <recommendedName>
        <fullName evidence="10">L,D-TPase catalytic domain-containing protein</fullName>
    </recommendedName>
</protein>
<dbReference type="GO" id="GO:0071555">
    <property type="term" value="P:cell wall organization"/>
    <property type="evidence" value="ECO:0007669"/>
    <property type="project" value="UniProtKB-UniRule"/>
</dbReference>
<organism evidence="11 12">
    <name type="scientific">Erythrobacter dokdonensis DSW-74</name>
    <dbReference type="NCBI Taxonomy" id="1300349"/>
    <lineage>
        <taxon>Bacteria</taxon>
        <taxon>Pseudomonadati</taxon>
        <taxon>Pseudomonadota</taxon>
        <taxon>Alphaproteobacteria</taxon>
        <taxon>Sphingomonadales</taxon>
        <taxon>Erythrobacteraceae</taxon>
        <taxon>Erythrobacter/Porphyrobacter group</taxon>
        <taxon>Erythrobacter</taxon>
    </lineage>
</organism>
<dbReference type="PROSITE" id="PS52029">
    <property type="entry name" value="LD_TPASE"/>
    <property type="match status" value="1"/>
</dbReference>
<dbReference type="UniPathway" id="UPA00219"/>
<dbReference type="PANTHER" id="PTHR41533">
    <property type="entry name" value="L,D-TRANSPEPTIDASE HI_1667-RELATED"/>
    <property type="match status" value="1"/>
</dbReference>
<keyword evidence="5 7" id="KW-0573">Peptidoglycan synthesis</keyword>
<dbReference type="EMBL" id="LZYB01000006">
    <property type="protein sequence ID" value="OBV10444.1"/>
    <property type="molecule type" value="Genomic_DNA"/>
</dbReference>
<feature type="domain" description="L,D-TPase catalytic" evidence="10">
    <location>
        <begin position="172"/>
        <end position="327"/>
    </location>
</feature>
<sequence length="404" mass="43262">MRRGLIAAILALLLAAPAAAQASGPQAAAWSPAQLASLVRWIEAAPDDALPRLSVAALDAAIASGEPQRIDAQATGLALRLARMHLMGRASPSERTGWRIVDTDDAAALVPMLDQALASDTLDTFFALQRPAHHEYGALRQAYAGESDPSRRLAIARNMERWRWMPRSLGEEYVLVNAARFEAGLWRAGEQAGTWRVIVGKPSTPTPVFGTRIEGVTLNPWWEIPASIVRESVGALVRRNPALARQRGYVWSGGRYRQRPGPGNALGQMKLAMPNPFSVYMHDTPSKQLFDEEVRAFSHGCIRTGDAIGYAATLLEGVKTRSEVDAIVASGKTTTIPLARPVPIYVAYFTAVSDGESEGGVAILPDIYRRDGAISVMPDAVVQRTSEAEGHNGEVAGGGPGGCA</sequence>
<comment type="pathway">
    <text evidence="1 7">Cell wall biogenesis; peptidoglycan biosynthesis.</text>
</comment>
<dbReference type="GO" id="GO:0008360">
    <property type="term" value="P:regulation of cell shape"/>
    <property type="evidence" value="ECO:0007669"/>
    <property type="project" value="UniProtKB-UniRule"/>
</dbReference>
<dbReference type="Gene3D" id="2.40.440.10">
    <property type="entry name" value="L,D-transpeptidase catalytic domain-like"/>
    <property type="match status" value="1"/>
</dbReference>
<evidence type="ECO:0000256" key="9">
    <source>
        <dbReference type="SAM" id="SignalP"/>
    </source>
</evidence>
<evidence type="ECO:0000256" key="7">
    <source>
        <dbReference type="PROSITE-ProRule" id="PRU01373"/>
    </source>
</evidence>
<dbReference type="InterPro" id="IPR045380">
    <property type="entry name" value="LD_TPept_scaffold_dom"/>
</dbReference>